<keyword evidence="1" id="KW-0472">Membrane</keyword>
<keyword evidence="1" id="KW-0812">Transmembrane</keyword>
<accession>A0ABN7NWS2</accession>
<comment type="caution">
    <text evidence="2">The sequence shown here is derived from an EMBL/GenBank/DDBJ whole genome shotgun (WGS) entry which is preliminary data.</text>
</comment>
<dbReference type="PANTHER" id="PTHR20905:SF28">
    <property type="entry name" value="GH28833P-RELATED"/>
    <property type="match status" value="1"/>
</dbReference>
<dbReference type="Gene3D" id="3.40.630.30">
    <property type="match status" value="1"/>
</dbReference>
<keyword evidence="3" id="KW-1185">Reference proteome</keyword>
<evidence type="ECO:0000256" key="1">
    <source>
        <dbReference type="SAM" id="Phobius"/>
    </source>
</evidence>
<dbReference type="SUPFAM" id="SSF55729">
    <property type="entry name" value="Acyl-CoA N-acyltransferases (Nat)"/>
    <property type="match status" value="1"/>
</dbReference>
<dbReference type="EMBL" id="CAJPIN010010971">
    <property type="protein sequence ID" value="CAG2059937.1"/>
    <property type="molecule type" value="Genomic_DNA"/>
</dbReference>
<reference evidence="2" key="1">
    <citation type="submission" date="2021-03" db="EMBL/GenBank/DDBJ databases">
        <authorList>
            <person name="Tran Van P."/>
        </authorList>
    </citation>
    <scope>NUCLEOTIDE SEQUENCE</scope>
</reference>
<dbReference type="Proteomes" id="UP001153148">
    <property type="component" value="Unassembled WGS sequence"/>
</dbReference>
<gene>
    <name evidence="2" type="ORF">TPAB3V08_LOCUS6895</name>
</gene>
<feature type="transmembrane region" description="Helical" evidence="1">
    <location>
        <begin position="14"/>
        <end position="34"/>
    </location>
</feature>
<protein>
    <recommendedName>
        <fullName evidence="4">N-acetyltransferase domain-containing protein</fullName>
    </recommendedName>
</protein>
<dbReference type="PANTHER" id="PTHR20905">
    <property type="entry name" value="N-ACETYLTRANSFERASE-RELATED"/>
    <property type="match status" value="1"/>
</dbReference>
<evidence type="ECO:0000313" key="3">
    <source>
        <dbReference type="Proteomes" id="UP001153148"/>
    </source>
</evidence>
<proteinExistence type="predicted"/>
<name>A0ABN7NWS2_TIMPD</name>
<evidence type="ECO:0000313" key="2">
    <source>
        <dbReference type="EMBL" id="CAG2059937.1"/>
    </source>
</evidence>
<dbReference type="InterPro" id="IPR016181">
    <property type="entry name" value="Acyl_CoA_acyltransferase"/>
</dbReference>
<sequence length="194" mass="22633">MVNNMTKVNNAFEALYIFNFIFLAIIGRTEFVFIRKEIEEATKQHSYKIGFTSGWQQNYDFADSHSATRLMQRESFIKVMDFHFYMNNRIDVFEHFNVESFLRNYGICVSLKYRGKGVSESLIRCGINYMQRLGLTVMEGLFTSERYSRLARKMGFQVLYSKPYSSWLQDRKMIFPTLAEGGGSAFIMAANIQA</sequence>
<evidence type="ECO:0008006" key="4">
    <source>
        <dbReference type="Google" id="ProtNLM"/>
    </source>
</evidence>
<keyword evidence="1" id="KW-1133">Transmembrane helix</keyword>
<organism evidence="2 3">
    <name type="scientific">Timema podura</name>
    <name type="common">Walking stick</name>
    <dbReference type="NCBI Taxonomy" id="61482"/>
    <lineage>
        <taxon>Eukaryota</taxon>
        <taxon>Metazoa</taxon>
        <taxon>Ecdysozoa</taxon>
        <taxon>Arthropoda</taxon>
        <taxon>Hexapoda</taxon>
        <taxon>Insecta</taxon>
        <taxon>Pterygota</taxon>
        <taxon>Neoptera</taxon>
        <taxon>Polyneoptera</taxon>
        <taxon>Phasmatodea</taxon>
        <taxon>Timematodea</taxon>
        <taxon>Timematoidea</taxon>
        <taxon>Timematidae</taxon>
        <taxon>Timema</taxon>
    </lineage>
</organism>